<dbReference type="Proteomes" id="UP000010471">
    <property type="component" value="Chromosome"/>
</dbReference>
<reference evidence="2 3" key="1">
    <citation type="submission" date="2012-06" db="EMBL/GenBank/DDBJ databases">
        <title>Finished chromosome of genome of Microcoleus sp. PCC 7113.</title>
        <authorList>
            <consortium name="US DOE Joint Genome Institute"/>
            <person name="Gugger M."/>
            <person name="Coursin T."/>
            <person name="Rippka R."/>
            <person name="Tandeau De Marsac N."/>
            <person name="Huntemann M."/>
            <person name="Wei C.-L."/>
            <person name="Han J."/>
            <person name="Detter J.C."/>
            <person name="Han C."/>
            <person name="Tapia R."/>
            <person name="Chen A."/>
            <person name="Kyrpides N."/>
            <person name="Mavromatis K."/>
            <person name="Markowitz V."/>
            <person name="Szeto E."/>
            <person name="Ivanova N."/>
            <person name="Pagani I."/>
            <person name="Pati A."/>
            <person name="Goodwin L."/>
            <person name="Nordberg H.P."/>
            <person name="Cantor M.N."/>
            <person name="Hua S.X."/>
            <person name="Woyke T."/>
            <person name="Kerfeld C.A."/>
        </authorList>
    </citation>
    <scope>NUCLEOTIDE SEQUENCE [LARGE SCALE GENOMIC DNA]</scope>
    <source>
        <strain evidence="2 3">PCC 7113</strain>
    </source>
</reference>
<sequence length="320" mass="35073">MSHLVSHLVTGSRRVRPLQHFWVPRPLMAQGLLVVLLGTLGIPVCVQSQVPLRVAQTQDVPKTNSVTQQLRGQWQTKDPTTGKLITFVFAPDGNLFTVLPEPNGSSVAIKLGYKINPTTQPMQLDMMVSPEQVVKTIFELTPEGKLHLELDGLSAGEPRPNQFSSKSTLFEKVSDVATVPKDVQVIALETEKTNATQSVVKQFLTILSQAQQAYYLKNGKFAADVEELKIVTNLETQNYRYQIVPQKDNKQSVMITAIAKQPELPSYTSAVFATKVDGKMRTTSQICETAKPSTKPPAMPVPPTSGSLNVQCPAGSRILP</sequence>
<dbReference type="eggNOG" id="COG2165">
    <property type="taxonomic scope" value="Bacteria"/>
</dbReference>
<dbReference type="STRING" id="1173027.Mic7113_1993"/>
<dbReference type="KEGG" id="mic:Mic7113_1993"/>
<protein>
    <submittedName>
        <fullName evidence="2">Uncharacterized protein</fullName>
    </submittedName>
</protein>
<evidence type="ECO:0000313" key="2">
    <source>
        <dbReference type="EMBL" id="AFZ17840.1"/>
    </source>
</evidence>
<keyword evidence="3" id="KW-1185">Reference proteome</keyword>
<feature type="compositionally biased region" description="Pro residues" evidence="1">
    <location>
        <begin position="294"/>
        <end position="303"/>
    </location>
</feature>
<name>K9WBS5_9CYAN</name>
<evidence type="ECO:0000313" key="3">
    <source>
        <dbReference type="Proteomes" id="UP000010471"/>
    </source>
</evidence>
<dbReference type="RefSeq" id="WP_015181992.1">
    <property type="nucleotide sequence ID" value="NC_019738.1"/>
</dbReference>
<organism evidence="2 3">
    <name type="scientific">Allocoleopsis franciscana PCC 7113</name>
    <dbReference type="NCBI Taxonomy" id="1173027"/>
    <lineage>
        <taxon>Bacteria</taxon>
        <taxon>Bacillati</taxon>
        <taxon>Cyanobacteriota</taxon>
        <taxon>Cyanophyceae</taxon>
        <taxon>Coleofasciculales</taxon>
        <taxon>Coleofasciculaceae</taxon>
        <taxon>Allocoleopsis</taxon>
        <taxon>Allocoleopsis franciscana</taxon>
    </lineage>
</organism>
<dbReference type="InterPro" id="IPR031975">
    <property type="entry name" value="Pilin_GH"/>
</dbReference>
<dbReference type="HOGENOM" id="CLU_862546_0_0_3"/>
<gene>
    <name evidence="2" type="ORF">Mic7113_1993</name>
</gene>
<feature type="region of interest" description="Disordered" evidence="1">
    <location>
        <begin position="288"/>
        <end position="320"/>
    </location>
</feature>
<accession>K9WBS5</accession>
<dbReference type="AlphaFoldDB" id="K9WBS5"/>
<dbReference type="EMBL" id="CP003630">
    <property type="protein sequence ID" value="AFZ17840.1"/>
    <property type="molecule type" value="Genomic_DNA"/>
</dbReference>
<proteinExistence type="predicted"/>
<dbReference type="Pfam" id="PF16734">
    <property type="entry name" value="Pilin_GH"/>
    <property type="match status" value="1"/>
</dbReference>
<dbReference type="OrthoDB" id="458583at2"/>
<evidence type="ECO:0000256" key="1">
    <source>
        <dbReference type="SAM" id="MobiDB-lite"/>
    </source>
</evidence>